<dbReference type="AlphaFoldDB" id="A0A6C0JL04"/>
<dbReference type="EMBL" id="MN740415">
    <property type="protein sequence ID" value="QHU05450.1"/>
    <property type="molecule type" value="Genomic_DNA"/>
</dbReference>
<protein>
    <submittedName>
        <fullName evidence="1">Uncharacterized protein</fullName>
    </submittedName>
</protein>
<name>A0A6C0JL04_9ZZZZ</name>
<organism evidence="1">
    <name type="scientific">viral metagenome</name>
    <dbReference type="NCBI Taxonomy" id="1070528"/>
    <lineage>
        <taxon>unclassified sequences</taxon>
        <taxon>metagenomes</taxon>
        <taxon>organismal metagenomes</taxon>
    </lineage>
</organism>
<sequence length="172" mass="19895">MELSLAMRNARERHGPCMGIDLPLGCDIYPRHKNTPYFFVEAPNEASAKDSGKYRHMRVAAMGNFIDYINRTYYATFQEWLASIPNIQESDIRFGFQRWDGRENSVSLAYAISRIQPEQRVEIPVMRALPPLPPDDEELDELAVMLRNQGLGVNDVMVRDFIPAKMWMSMHK</sequence>
<reference evidence="1" key="1">
    <citation type="journal article" date="2020" name="Nature">
        <title>Giant virus diversity and host interactions through global metagenomics.</title>
        <authorList>
            <person name="Schulz F."/>
            <person name="Roux S."/>
            <person name="Paez-Espino D."/>
            <person name="Jungbluth S."/>
            <person name="Walsh D.A."/>
            <person name="Denef V.J."/>
            <person name="McMahon K.D."/>
            <person name="Konstantinidis K.T."/>
            <person name="Eloe-Fadrosh E.A."/>
            <person name="Kyrpides N.C."/>
            <person name="Woyke T."/>
        </authorList>
    </citation>
    <scope>NUCLEOTIDE SEQUENCE</scope>
    <source>
        <strain evidence="1">GVMAG-M-3300027734-16</strain>
    </source>
</reference>
<evidence type="ECO:0000313" key="1">
    <source>
        <dbReference type="EMBL" id="QHU05450.1"/>
    </source>
</evidence>
<accession>A0A6C0JL04</accession>
<proteinExistence type="predicted"/>